<name>A0A553PAA0_TIGCA</name>
<organism evidence="9 10">
    <name type="scientific">Tigriopus californicus</name>
    <name type="common">Marine copepod</name>
    <dbReference type="NCBI Taxonomy" id="6832"/>
    <lineage>
        <taxon>Eukaryota</taxon>
        <taxon>Metazoa</taxon>
        <taxon>Ecdysozoa</taxon>
        <taxon>Arthropoda</taxon>
        <taxon>Crustacea</taxon>
        <taxon>Multicrustacea</taxon>
        <taxon>Hexanauplia</taxon>
        <taxon>Copepoda</taxon>
        <taxon>Harpacticoida</taxon>
        <taxon>Harpacticidae</taxon>
        <taxon>Tigriopus</taxon>
    </lineage>
</organism>
<dbReference type="PANTHER" id="PTHR43220">
    <property type="match status" value="1"/>
</dbReference>
<feature type="transmembrane region" description="Helical" evidence="7">
    <location>
        <begin position="135"/>
        <end position="156"/>
    </location>
</feature>
<gene>
    <name evidence="9" type="ORF">TCAL_01605</name>
</gene>
<keyword evidence="5 7" id="KW-0472">Membrane</keyword>
<evidence type="ECO:0000313" key="10">
    <source>
        <dbReference type="Proteomes" id="UP000318571"/>
    </source>
</evidence>
<feature type="transmembrane region" description="Helical" evidence="7">
    <location>
        <begin position="62"/>
        <end position="84"/>
    </location>
</feature>
<evidence type="ECO:0000256" key="1">
    <source>
        <dbReference type="ARBA" id="ARBA00004141"/>
    </source>
</evidence>
<evidence type="ECO:0000256" key="5">
    <source>
        <dbReference type="ARBA" id="ARBA00023136"/>
    </source>
</evidence>
<dbReference type="STRING" id="6832.A0A553PAA0"/>
<proteinExistence type="inferred from homology"/>
<dbReference type="GO" id="GO:0016020">
    <property type="term" value="C:membrane"/>
    <property type="evidence" value="ECO:0007669"/>
    <property type="project" value="UniProtKB-SubCell"/>
</dbReference>
<dbReference type="PANTHER" id="PTHR43220:SF21">
    <property type="entry name" value="TRANSMEMBRANE PROTEIN 41A"/>
    <property type="match status" value="1"/>
</dbReference>
<protein>
    <recommendedName>
        <fullName evidence="8">VTT domain-containing protein</fullName>
    </recommendedName>
</protein>
<evidence type="ECO:0000256" key="7">
    <source>
        <dbReference type="SAM" id="Phobius"/>
    </source>
</evidence>
<evidence type="ECO:0000256" key="3">
    <source>
        <dbReference type="ARBA" id="ARBA00022729"/>
    </source>
</evidence>
<feature type="domain" description="VTT" evidence="8">
    <location>
        <begin position="42"/>
        <end position="162"/>
    </location>
</feature>
<evidence type="ECO:0000313" key="9">
    <source>
        <dbReference type="EMBL" id="TRY74612.1"/>
    </source>
</evidence>
<comment type="subcellular location">
    <subcellularLocation>
        <location evidence="1">Membrane</location>
        <topology evidence="1">Multi-pass membrane protein</topology>
    </subcellularLocation>
</comment>
<keyword evidence="10" id="KW-1185">Reference proteome</keyword>
<accession>A0A553PAA0</accession>
<dbReference type="InterPro" id="IPR045014">
    <property type="entry name" value="TM41A/B"/>
</dbReference>
<dbReference type="Proteomes" id="UP000318571">
    <property type="component" value="Chromosome 2"/>
</dbReference>
<sequence length="203" mass="22512">MPAERDEIRATANTLQEFRDDHFGYVILLFASAYLFKQSFAIPGSVLMNVLGGAVLGLSRGFALCSLLTAIGASICYCLARIGGPAVAQEYFPMRFSNFKQRLAQEKHNLAYYLLFLRLFPVSPNWAINMACGALAIPLPIFFVTALVGLMPYNYICVHAGAIITEIESMNDVYKTSTLIQLTAVSVVALLPIMLRRRFMAKR</sequence>
<evidence type="ECO:0000259" key="8">
    <source>
        <dbReference type="Pfam" id="PF09335"/>
    </source>
</evidence>
<evidence type="ECO:0000256" key="2">
    <source>
        <dbReference type="ARBA" id="ARBA00022692"/>
    </source>
</evidence>
<comment type="caution">
    <text evidence="9">The sequence shown here is derived from an EMBL/GenBank/DDBJ whole genome shotgun (WGS) entry which is preliminary data.</text>
</comment>
<dbReference type="InterPro" id="IPR032816">
    <property type="entry name" value="VTT_dom"/>
</dbReference>
<comment type="similarity">
    <text evidence="6">Belongs to the TMEM41 family.</text>
</comment>
<feature type="transmembrane region" description="Helical" evidence="7">
    <location>
        <begin position="176"/>
        <end position="195"/>
    </location>
</feature>
<dbReference type="AlphaFoldDB" id="A0A553PAA0"/>
<evidence type="ECO:0000256" key="4">
    <source>
        <dbReference type="ARBA" id="ARBA00022989"/>
    </source>
</evidence>
<keyword evidence="4 7" id="KW-1133">Transmembrane helix</keyword>
<dbReference type="EMBL" id="VCGU01000005">
    <property type="protein sequence ID" value="TRY74612.1"/>
    <property type="molecule type" value="Genomic_DNA"/>
</dbReference>
<keyword evidence="2 7" id="KW-0812">Transmembrane</keyword>
<evidence type="ECO:0000256" key="6">
    <source>
        <dbReference type="ARBA" id="ARBA00025797"/>
    </source>
</evidence>
<dbReference type="Pfam" id="PF09335">
    <property type="entry name" value="VTT_dom"/>
    <property type="match status" value="1"/>
</dbReference>
<keyword evidence="3" id="KW-0732">Signal</keyword>
<dbReference type="OMA" id="DNRDCLF"/>
<reference evidence="9 10" key="1">
    <citation type="journal article" date="2018" name="Nat. Ecol. Evol.">
        <title>Genomic signatures of mitonuclear coevolution across populations of Tigriopus californicus.</title>
        <authorList>
            <person name="Barreto F.S."/>
            <person name="Watson E.T."/>
            <person name="Lima T.G."/>
            <person name="Willett C.S."/>
            <person name="Edmands S."/>
            <person name="Li W."/>
            <person name="Burton R.S."/>
        </authorList>
    </citation>
    <scope>NUCLEOTIDE SEQUENCE [LARGE SCALE GENOMIC DNA]</scope>
    <source>
        <strain evidence="9 10">San Diego</strain>
    </source>
</reference>
<feature type="transmembrane region" description="Helical" evidence="7">
    <location>
        <begin position="23"/>
        <end position="50"/>
    </location>
</feature>